<reference evidence="4 5" key="1">
    <citation type="submission" date="2018-12" db="EMBL/GenBank/DDBJ databases">
        <title>Complete Genome Sequence of the Corallopyronin A producing Myxobacterium Corallococcus coralloides B035.</title>
        <authorList>
            <person name="Bouhired S.M."/>
            <person name="Rupp O."/>
            <person name="Blom J."/>
            <person name="Schaeberle T.F."/>
            <person name="Kehraus S."/>
            <person name="Schiefer A."/>
            <person name="Pfarr K."/>
            <person name="Goesmann A."/>
            <person name="Hoerauf A."/>
            <person name="Koenig G.M."/>
        </authorList>
    </citation>
    <scope>NUCLEOTIDE SEQUENCE [LARGE SCALE GENOMIC DNA]</scope>
    <source>
        <strain evidence="4 5">B035</strain>
    </source>
</reference>
<dbReference type="Gene3D" id="2.130.10.80">
    <property type="entry name" value="Galactose oxidase/kelch, beta-propeller"/>
    <property type="match status" value="1"/>
</dbReference>
<evidence type="ECO:0000256" key="3">
    <source>
        <dbReference type="SAM" id="SignalP"/>
    </source>
</evidence>
<dbReference type="PANTHER" id="PTHR46344:SF27">
    <property type="entry name" value="KELCH REPEAT SUPERFAMILY PROTEIN"/>
    <property type="match status" value="1"/>
</dbReference>
<dbReference type="Gene3D" id="2.120.10.80">
    <property type="entry name" value="Kelch-type beta propeller"/>
    <property type="match status" value="2"/>
</dbReference>
<sequence length="756" mass="77650">MKRAGLHLIMVLAAVLCAGCGNSVGDTGTARFAVSVPQSLSSTIARVAVASGGPDIPSVWVDLAPTNGVWGGTIGNIPAGADRAFAARAYDASGALLFSGSASGVTILASQTTLVAITLQQLNPPPPFDNEAPVIEFVVAYPSTVAAGGTVSLYSSAYDPNLEDTISYAWSATAGTFASTTERFTSWTAPMSTGIQTLTLTVTDSRGLASSAILVVNVLPEGEGEAELSISFNSAPEVSSLDAVPTQLVVGQPTSVSVTASDPEGDPLSYAWSASCAGTWADASTPSARFTPSLAPAEACNNCRLSVAVSDGRGGHNTGTVALCVTSTPPVNHLEPVILRSYRSSDTASPGQVLTYEVVASDPEGSALSFAWDSSVGTTGAATQVGTHSRVTWTAPACLRPGTTPTVSVTVTNAFELTVSRSFTVEGLPDCALVGHWAPTGPMGGGPRWGHTATWLQDGSVLIAGGSAQKRSFYLDTTERFDPPLDAWSAGPPMNEHRLFHSATLLQNGKVLVAGGEGFEGVEGYSAGAELFDPATNTWTRTGSMAQGRALHLATLLADGKVLVAGGEDINGYLTSAEVYDPNTGTWSPAGAMAEPHFSTAALLPTGKVLAPGVIAAELYDPATRTWSPAPAPLAPLGGQQPVVLLDGKVLVTAGRTAQLYDPFLDTWSLTGAPLEPIVGPAVRLEDGRVLVVGPFLGPEVAELYEPGAGTWSMAPPPAIPRLGYTVTALTDGRALIVGTPPNTEEESESAEVYTP</sequence>
<evidence type="ECO:0000256" key="2">
    <source>
        <dbReference type="ARBA" id="ARBA00022737"/>
    </source>
</evidence>
<dbReference type="InterPro" id="IPR006652">
    <property type="entry name" value="Kelch_1"/>
</dbReference>
<dbReference type="InterPro" id="IPR013783">
    <property type="entry name" value="Ig-like_fold"/>
</dbReference>
<feature type="signal peptide" evidence="3">
    <location>
        <begin position="1"/>
        <end position="18"/>
    </location>
</feature>
<dbReference type="Proteomes" id="UP000288758">
    <property type="component" value="Chromosome"/>
</dbReference>
<dbReference type="InterPro" id="IPR035986">
    <property type="entry name" value="PKD_dom_sf"/>
</dbReference>
<dbReference type="SMART" id="SM00612">
    <property type="entry name" value="Kelch"/>
    <property type="match status" value="4"/>
</dbReference>
<evidence type="ECO:0000313" key="5">
    <source>
        <dbReference type="Proteomes" id="UP000288758"/>
    </source>
</evidence>
<name>A0A410RV63_CORCK</name>
<proteinExistence type="predicted"/>
<dbReference type="AlphaFoldDB" id="A0A410RV63"/>
<dbReference type="Pfam" id="PF17963">
    <property type="entry name" value="Big_9"/>
    <property type="match status" value="1"/>
</dbReference>
<feature type="chain" id="PRO_5019029842" evidence="3">
    <location>
        <begin position="19"/>
        <end position="756"/>
    </location>
</feature>
<gene>
    <name evidence="4" type="ORF">EJ065_4210</name>
</gene>
<protein>
    <submittedName>
        <fullName evidence="4">Branched-chain amino acid ABC transporter2C amino acid-binding protein</fullName>
    </submittedName>
</protein>
<dbReference type="PANTHER" id="PTHR46344">
    <property type="entry name" value="OS02G0202900 PROTEIN"/>
    <property type="match status" value="1"/>
</dbReference>
<dbReference type="SUPFAM" id="SSF117281">
    <property type="entry name" value="Kelch motif"/>
    <property type="match status" value="2"/>
</dbReference>
<keyword evidence="1" id="KW-0880">Kelch repeat</keyword>
<evidence type="ECO:0000256" key="1">
    <source>
        <dbReference type="ARBA" id="ARBA00022441"/>
    </source>
</evidence>
<dbReference type="EMBL" id="CP034669">
    <property type="protein sequence ID" value="QAT85767.1"/>
    <property type="molecule type" value="Genomic_DNA"/>
</dbReference>
<dbReference type="Pfam" id="PF01344">
    <property type="entry name" value="Kelch_1"/>
    <property type="match status" value="2"/>
</dbReference>
<evidence type="ECO:0000313" key="4">
    <source>
        <dbReference type="EMBL" id="QAT85767.1"/>
    </source>
</evidence>
<dbReference type="Gene3D" id="2.60.40.10">
    <property type="entry name" value="Immunoglobulins"/>
    <property type="match status" value="2"/>
</dbReference>
<dbReference type="SUPFAM" id="SSF49299">
    <property type="entry name" value="PKD domain"/>
    <property type="match status" value="1"/>
</dbReference>
<accession>A0A410RV63</accession>
<dbReference type="InterPro" id="IPR015915">
    <property type="entry name" value="Kelch-typ_b-propeller"/>
</dbReference>
<keyword evidence="2" id="KW-0677">Repeat</keyword>
<keyword evidence="3" id="KW-0732">Signal</keyword>
<dbReference type="InterPro" id="IPR037293">
    <property type="entry name" value="Gal_Oxidase_central_sf"/>
</dbReference>
<organism evidence="4 5">
    <name type="scientific">Corallococcus coralloides</name>
    <name type="common">Myxococcus coralloides</name>
    <dbReference type="NCBI Taxonomy" id="184914"/>
    <lineage>
        <taxon>Bacteria</taxon>
        <taxon>Pseudomonadati</taxon>
        <taxon>Myxococcota</taxon>
        <taxon>Myxococcia</taxon>
        <taxon>Myxococcales</taxon>
        <taxon>Cystobacterineae</taxon>
        <taxon>Myxococcaceae</taxon>
        <taxon>Corallococcus</taxon>
    </lineage>
</organism>
<dbReference type="CDD" id="cd00146">
    <property type="entry name" value="PKD"/>
    <property type="match status" value="1"/>
</dbReference>